<feature type="domain" description="Acetyl-CoA hydrolase/transferase N-terminal" evidence="3">
    <location>
        <begin position="10"/>
        <end position="173"/>
    </location>
</feature>
<dbReference type="InterPro" id="IPR037171">
    <property type="entry name" value="NagB/RpiA_transferase-like"/>
</dbReference>
<evidence type="ECO:0000313" key="6">
    <source>
        <dbReference type="Proteomes" id="UP000582974"/>
    </source>
</evidence>
<dbReference type="EMBL" id="JACCKD010000005">
    <property type="protein sequence ID" value="MBA0126829.1"/>
    <property type="molecule type" value="Genomic_DNA"/>
</dbReference>
<dbReference type="PANTHER" id="PTHR21432">
    <property type="entry name" value="ACETYL-COA HYDROLASE-RELATED"/>
    <property type="match status" value="1"/>
</dbReference>
<dbReference type="AlphaFoldDB" id="A0A838AC44"/>
<dbReference type="InterPro" id="IPR026888">
    <property type="entry name" value="AcetylCoA_hyd_C"/>
</dbReference>
<keyword evidence="5" id="KW-0378">Hydrolase</keyword>
<evidence type="ECO:0000259" key="3">
    <source>
        <dbReference type="Pfam" id="PF02550"/>
    </source>
</evidence>
<dbReference type="Gene3D" id="3.40.1080.10">
    <property type="entry name" value="Glutaconate Coenzyme A-transferase"/>
    <property type="match status" value="1"/>
</dbReference>
<dbReference type="PANTHER" id="PTHR21432:SF20">
    <property type="entry name" value="ACETYL-COA HYDROLASE"/>
    <property type="match status" value="1"/>
</dbReference>
<dbReference type="Pfam" id="PF02550">
    <property type="entry name" value="AcetylCoA_hydro"/>
    <property type="match status" value="1"/>
</dbReference>
<feature type="domain" description="Acetyl-CoA hydrolase/transferase C-terminal" evidence="4">
    <location>
        <begin position="264"/>
        <end position="413"/>
    </location>
</feature>
<protein>
    <submittedName>
        <fullName evidence="5">Acetyl-CoA hydrolase/transferase family protein</fullName>
    </submittedName>
</protein>
<dbReference type="GO" id="GO:0016787">
    <property type="term" value="F:hydrolase activity"/>
    <property type="evidence" value="ECO:0007669"/>
    <property type="project" value="UniProtKB-KW"/>
</dbReference>
<dbReference type="GO" id="GO:0006083">
    <property type="term" value="P:acetate metabolic process"/>
    <property type="evidence" value="ECO:0007669"/>
    <property type="project" value="InterPro"/>
</dbReference>
<dbReference type="GO" id="GO:0008775">
    <property type="term" value="F:acetate CoA-transferase activity"/>
    <property type="evidence" value="ECO:0007669"/>
    <property type="project" value="InterPro"/>
</dbReference>
<evidence type="ECO:0000313" key="5">
    <source>
        <dbReference type="EMBL" id="MBA0126829.1"/>
    </source>
</evidence>
<gene>
    <name evidence="5" type="ORF">H0B56_14860</name>
</gene>
<evidence type="ECO:0000256" key="1">
    <source>
        <dbReference type="ARBA" id="ARBA00009632"/>
    </source>
</evidence>
<reference evidence="5 6" key="1">
    <citation type="submission" date="2020-07" db="EMBL/GenBank/DDBJ databases">
        <title>Genome of Haloechinothrix sp.</title>
        <authorList>
            <person name="Tang S.-K."/>
            <person name="Yang L."/>
            <person name="Zhu W.-Y."/>
        </authorList>
    </citation>
    <scope>NUCLEOTIDE SEQUENCE [LARGE SCALE GENOMIC DNA]</scope>
    <source>
        <strain evidence="5 6">YIM 98757</strain>
    </source>
</reference>
<comment type="similarity">
    <text evidence="1">Belongs to the acetyl-CoA hydrolase/transferase family.</text>
</comment>
<dbReference type="InterPro" id="IPR046433">
    <property type="entry name" value="ActCoA_hydro"/>
</dbReference>
<dbReference type="Proteomes" id="UP000582974">
    <property type="component" value="Unassembled WGS sequence"/>
</dbReference>
<name>A0A838AC44_9PSEU</name>
<dbReference type="Gene3D" id="3.30.750.70">
    <property type="entry name" value="4-hydroxybutyrate coenzyme like domains"/>
    <property type="match status" value="1"/>
</dbReference>
<dbReference type="Pfam" id="PF13336">
    <property type="entry name" value="AcetylCoA_hyd_C"/>
    <property type="match status" value="1"/>
</dbReference>
<keyword evidence="6" id="KW-1185">Reference proteome</keyword>
<comment type="caution">
    <text evidence="5">The sequence shown here is derived from an EMBL/GenBank/DDBJ whole genome shotgun (WGS) entry which is preliminary data.</text>
</comment>
<evidence type="ECO:0000259" key="4">
    <source>
        <dbReference type="Pfam" id="PF13336"/>
    </source>
</evidence>
<keyword evidence="2 5" id="KW-0808">Transferase</keyword>
<sequence>MGATAVEELELARYVRPGDTVAWGQACAEPTSLTQLLMRQRADIGRFRCFLGIPVSDTVRPEHADHVSFVSYTAGGSNRALYDAGTLDIVPCHYSVLPRLLCAGPLRADVALLQLAPTGRPGIYSLGAGDDYLSAAIDTARVVLAEVNEQAPCTAGSREVREDELDLVVHTSREPAYVEPSSPGETARRVAREVASLVPDGATLQCGVGALPDAVLAELGERTDLGIHTGLLSDAAADLIAAGVVTNARKSLDRGRTVAGMLMGSRRVAELADTNPAITLRETGYTHDPGVLAALDGLVAINTALEVDLTGQTNAEEVGGSYVGAVGGAVDFLRGAARARGGLPVVALPATAGERSRIVARLGGPVTTPRCDAGVVVTEYGVADLRGVPLAERVERMLAIAHPDHRQALAEAAESSGGRS</sequence>
<accession>A0A838AC44</accession>
<evidence type="ECO:0000256" key="2">
    <source>
        <dbReference type="ARBA" id="ARBA00022679"/>
    </source>
</evidence>
<organism evidence="5 6">
    <name type="scientific">Haloechinothrix aidingensis</name>
    <dbReference type="NCBI Taxonomy" id="2752311"/>
    <lineage>
        <taxon>Bacteria</taxon>
        <taxon>Bacillati</taxon>
        <taxon>Actinomycetota</taxon>
        <taxon>Actinomycetes</taxon>
        <taxon>Pseudonocardiales</taxon>
        <taxon>Pseudonocardiaceae</taxon>
        <taxon>Haloechinothrix</taxon>
    </lineage>
</organism>
<dbReference type="Gene3D" id="3.40.1080.20">
    <property type="entry name" value="Acetyl-CoA hydrolase/transferase C-terminal domain"/>
    <property type="match status" value="1"/>
</dbReference>
<dbReference type="InterPro" id="IPR003702">
    <property type="entry name" value="ActCoA_hydro_N"/>
</dbReference>
<dbReference type="SUPFAM" id="SSF100950">
    <property type="entry name" value="NagB/RpiA/CoA transferase-like"/>
    <property type="match status" value="2"/>
</dbReference>
<dbReference type="InterPro" id="IPR038460">
    <property type="entry name" value="AcetylCoA_hyd_C_sf"/>
</dbReference>
<dbReference type="RefSeq" id="WP_180893659.1">
    <property type="nucleotide sequence ID" value="NZ_JACCKD010000005.1"/>
</dbReference>
<proteinExistence type="inferred from homology"/>